<keyword evidence="2" id="KW-1185">Reference proteome</keyword>
<gene>
    <name evidence="1" type="ORF">G6F64_005892</name>
</gene>
<organism evidence="1 2">
    <name type="scientific">Rhizopus oryzae</name>
    <name type="common">Mucormycosis agent</name>
    <name type="synonym">Rhizopus arrhizus var. delemar</name>
    <dbReference type="NCBI Taxonomy" id="64495"/>
    <lineage>
        <taxon>Eukaryota</taxon>
        <taxon>Fungi</taxon>
        <taxon>Fungi incertae sedis</taxon>
        <taxon>Mucoromycota</taxon>
        <taxon>Mucoromycotina</taxon>
        <taxon>Mucoromycetes</taxon>
        <taxon>Mucorales</taxon>
        <taxon>Mucorineae</taxon>
        <taxon>Rhizopodaceae</taxon>
        <taxon>Rhizopus</taxon>
    </lineage>
</organism>
<proteinExistence type="predicted"/>
<evidence type="ECO:0000313" key="1">
    <source>
        <dbReference type="EMBL" id="KAG1308643.1"/>
    </source>
</evidence>
<dbReference type="EMBL" id="JAANQT010000751">
    <property type="protein sequence ID" value="KAG1308643.1"/>
    <property type="molecule type" value="Genomic_DNA"/>
</dbReference>
<protein>
    <submittedName>
        <fullName evidence="1">Uncharacterized protein</fullName>
    </submittedName>
</protein>
<sequence>MTLLIYQSRINLLTNTAHVQGQIDETKESADLLTNKKDAPLVRISLARTPTALERSVDNSIQYYERRLVPSVKESWNAQVAKVASAIIQSDLPRRTGKFILRNVFGHNEA</sequence>
<dbReference type="AlphaFoldDB" id="A0A9P7BSD3"/>
<dbReference type="OrthoDB" id="2258660at2759"/>
<accession>A0A9P7BSD3</accession>
<dbReference type="Proteomes" id="UP000716291">
    <property type="component" value="Unassembled WGS sequence"/>
</dbReference>
<name>A0A9P7BSD3_RHIOR</name>
<comment type="caution">
    <text evidence="1">The sequence shown here is derived from an EMBL/GenBank/DDBJ whole genome shotgun (WGS) entry which is preliminary data.</text>
</comment>
<evidence type="ECO:0000313" key="2">
    <source>
        <dbReference type="Proteomes" id="UP000716291"/>
    </source>
</evidence>
<reference evidence="1" key="1">
    <citation type="journal article" date="2020" name="Microb. Genom.">
        <title>Genetic diversity of clinical and environmental Mucorales isolates obtained from an investigation of mucormycosis cases among solid organ transplant recipients.</title>
        <authorList>
            <person name="Nguyen M.H."/>
            <person name="Kaul D."/>
            <person name="Muto C."/>
            <person name="Cheng S.J."/>
            <person name="Richter R.A."/>
            <person name="Bruno V.M."/>
            <person name="Liu G."/>
            <person name="Beyhan S."/>
            <person name="Sundermann A.J."/>
            <person name="Mounaud S."/>
            <person name="Pasculle A.W."/>
            <person name="Nierman W.C."/>
            <person name="Driscoll E."/>
            <person name="Cumbie R."/>
            <person name="Clancy C.J."/>
            <person name="Dupont C.L."/>
        </authorList>
    </citation>
    <scope>NUCLEOTIDE SEQUENCE</scope>
    <source>
        <strain evidence="1">GL11</strain>
    </source>
</reference>